<evidence type="ECO:0000313" key="2">
    <source>
        <dbReference type="EMBL" id="STO07924.1"/>
    </source>
</evidence>
<evidence type="ECO:0000313" key="3">
    <source>
        <dbReference type="Proteomes" id="UP000254060"/>
    </source>
</evidence>
<dbReference type="RefSeq" id="WP_029334823.1">
    <property type="nucleotide sequence ID" value="NZ_UGGP01000001.1"/>
</dbReference>
<dbReference type="Proteomes" id="UP000254060">
    <property type="component" value="Unassembled WGS sequence"/>
</dbReference>
<feature type="transmembrane region" description="Helical" evidence="1">
    <location>
        <begin position="54"/>
        <end position="81"/>
    </location>
</feature>
<proteinExistence type="predicted"/>
<protein>
    <recommendedName>
        <fullName evidence="4">ECF transporter S component</fullName>
    </recommendedName>
</protein>
<keyword evidence="1" id="KW-1133">Transmembrane helix</keyword>
<name>A0A377FTN8_9BACL</name>
<feature type="transmembrane region" description="Helical" evidence="1">
    <location>
        <begin position="143"/>
        <end position="168"/>
    </location>
</feature>
<gene>
    <name evidence="2" type="ORF">NCTC13163_01285</name>
</gene>
<dbReference type="AlphaFoldDB" id="A0A377FTN8"/>
<dbReference type="OrthoDB" id="5198189at2"/>
<evidence type="ECO:0008006" key="4">
    <source>
        <dbReference type="Google" id="ProtNLM"/>
    </source>
</evidence>
<feature type="transmembrane region" description="Helical" evidence="1">
    <location>
        <begin position="87"/>
        <end position="105"/>
    </location>
</feature>
<keyword evidence="1" id="KW-0812">Transmembrane</keyword>
<dbReference type="EMBL" id="UGGP01000001">
    <property type="protein sequence ID" value="STO07924.1"/>
    <property type="molecule type" value="Genomic_DNA"/>
</dbReference>
<reference evidence="2 3" key="1">
    <citation type="submission" date="2018-06" db="EMBL/GenBank/DDBJ databases">
        <authorList>
            <consortium name="Pathogen Informatics"/>
            <person name="Doyle S."/>
        </authorList>
    </citation>
    <scope>NUCLEOTIDE SEQUENCE [LARGE SCALE GENOMIC DNA]</scope>
    <source>
        <strain evidence="2 3">NCTC13163</strain>
    </source>
</reference>
<accession>A0A377FTN8</accession>
<keyword evidence="1" id="KW-0472">Membrane</keyword>
<dbReference type="STRING" id="1397694.GCA_000702585_01789"/>
<evidence type="ECO:0000256" key="1">
    <source>
        <dbReference type="SAM" id="Phobius"/>
    </source>
</evidence>
<feature type="transmembrane region" description="Helical" evidence="1">
    <location>
        <begin position="112"/>
        <end position="131"/>
    </location>
</feature>
<organism evidence="2 3">
    <name type="scientific">Exiguobacterium aurantiacum</name>
    <dbReference type="NCBI Taxonomy" id="33987"/>
    <lineage>
        <taxon>Bacteria</taxon>
        <taxon>Bacillati</taxon>
        <taxon>Bacillota</taxon>
        <taxon>Bacilli</taxon>
        <taxon>Bacillales</taxon>
        <taxon>Bacillales Family XII. Incertae Sedis</taxon>
        <taxon>Exiguobacterium</taxon>
    </lineage>
</organism>
<sequence length="181" mass="19904">MVTFIVAVLTAYLLMSKFERTKTPIAVLTQLLAVAVIGRWLFVAIPNVQPTTALIMMTALYFGWTSAAMLALFVPVLSGLLLGLGPFVLYQFLGWLLVVTVVVVLRPLLRRSIVLLGLVGLGSGFLFGWTTNLSYAEVIGTDFLNLLVLSVPFDLAHGIGNVFFLIVLRELFVRIFVRDEG</sequence>
<feature type="transmembrane region" description="Helical" evidence="1">
    <location>
        <begin position="25"/>
        <end position="42"/>
    </location>
</feature>